<dbReference type="EMBL" id="JBHLTC010000040">
    <property type="protein sequence ID" value="MFC0628589.1"/>
    <property type="molecule type" value="Genomic_DNA"/>
</dbReference>
<dbReference type="PROSITE" id="PS51186">
    <property type="entry name" value="GNAT"/>
    <property type="match status" value="1"/>
</dbReference>
<feature type="domain" description="N-acetyltransferase" evidence="1">
    <location>
        <begin position="142"/>
        <end position="282"/>
    </location>
</feature>
<protein>
    <submittedName>
        <fullName evidence="2">GNAT family N-acetyltransferase</fullName>
    </submittedName>
</protein>
<dbReference type="InterPro" id="IPR013653">
    <property type="entry name" value="GCN5-like_dom"/>
</dbReference>
<dbReference type="Proteomes" id="UP001589890">
    <property type="component" value="Unassembled WGS sequence"/>
</dbReference>
<accession>A0ABV6QVC4</accession>
<evidence type="ECO:0000313" key="2">
    <source>
        <dbReference type="EMBL" id="MFC0628589.1"/>
    </source>
</evidence>
<gene>
    <name evidence="2" type="ORF">ACFFGN_31255</name>
</gene>
<reference evidence="2 3" key="1">
    <citation type="submission" date="2024-09" db="EMBL/GenBank/DDBJ databases">
        <authorList>
            <person name="Sun Q."/>
            <person name="Mori K."/>
        </authorList>
    </citation>
    <scope>NUCLEOTIDE SEQUENCE [LARGE SCALE GENOMIC DNA]</scope>
    <source>
        <strain evidence="2 3">CGMCC 1.15906</strain>
    </source>
</reference>
<dbReference type="InterPro" id="IPR000182">
    <property type="entry name" value="GNAT_dom"/>
</dbReference>
<dbReference type="InterPro" id="IPR016181">
    <property type="entry name" value="Acyl_CoA_acyltransferase"/>
</dbReference>
<proteinExistence type="predicted"/>
<keyword evidence="3" id="KW-1185">Reference proteome</keyword>
<organism evidence="2 3">
    <name type="scientific">Kribbella deserti</name>
    <dbReference type="NCBI Taxonomy" id="1926257"/>
    <lineage>
        <taxon>Bacteria</taxon>
        <taxon>Bacillati</taxon>
        <taxon>Actinomycetota</taxon>
        <taxon>Actinomycetes</taxon>
        <taxon>Propionibacteriales</taxon>
        <taxon>Kribbellaceae</taxon>
        <taxon>Kribbella</taxon>
    </lineage>
</organism>
<dbReference type="SUPFAM" id="SSF55729">
    <property type="entry name" value="Acyl-CoA N-acyltransferases (Nat)"/>
    <property type="match status" value="1"/>
</dbReference>
<dbReference type="Gene3D" id="3.40.630.30">
    <property type="match status" value="1"/>
</dbReference>
<dbReference type="Pfam" id="PF08445">
    <property type="entry name" value="FR47"/>
    <property type="match status" value="1"/>
</dbReference>
<evidence type="ECO:0000259" key="1">
    <source>
        <dbReference type="PROSITE" id="PS51186"/>
    </source>
</evidence>
<dbReference type="RefSeq" id="WP_380055163.1">
    <property type="nucleotide sequence ID" value="NZ_JBHLTC010000040.1"/>
</dbReference>
<name>A0ABV6QVC4_9ACTN</name>
<sequence length="282" mass="31060">MTVRVTRDAEEFKTTVFAFLQRDPLLHSVLLATVQDLLNVAHGAEPDPYFFSLHGANDDVVGACLWTERKGIFLGGLTADLAVEAADAIAEVHPESILLEGLPDTAQVFVKRWSELRGVNPRELDGICLYRLNELVPHTAAGEARLAEEDDAGLCAKWVDAFRREAEPAPGTTASGHDLEGWALGRIAARQLWLWQNHGEPVSMLGHQIPVFGATRVGPVYTPPEHRNHGYASALTSHVSALLREERLEVCLRTDLSNPTSNKIYQAIGYTPVTTFTRYTLT</sequence>
<evidence type="ECO:0000313" key="3">
    <source>
        <dbReference type="Proteomes" id="UP001589890"/>
    </source>
</evidence>
<comment type="caution">
    <text evidence="2">The sequence shown here is derived from an EMBL/GenBank/DDBJ whole genome shotgun (WGS) entry which is preliminary data.</text>
</comment>